<evidence type="ECO:0000259" key="2">
    <source>
        <dbReference type="PROSITE" id="PS50106"/>
    </source>
</evidence>
<dbReference type="Pfam" id="PF00595">
    <property type="entry name" value="PDZ"/>
    <property type="match status" value="1"/>
</dbReference>
<dbReference type="Gene3D" id="2.30.42.10">
    <property type="match status" value="1"/>
</dbReference>
<sequence length="283" mass="31072">MGNTICGGPVLQGSSYRDRILEVDGVCVRSAQHERAVQLIKAAGDTVTLTVQSLLAWVTRSSILRYKNTDSSDVEQSTPPTSPTPSKKDGKKSPAPPLPQKTPQHEIKITVTSEADVEKEATDSEKPVESDPPPAPAKVVYSDSESSDEEDERELQGRTYSDKGVEIDRASAGAVKRSKEEKEADPEEEDDFGYTTKYGSHNLRSLATDRKRGPTDGEHDGWLAARPEPDSSVRRVAFRALLKEPSDHHRWGLTGLMLIRSRGEPNGLPGLWLEAQEKERGGF</sequence>
<reference evidence="3" key="1">
    <citation type="submission" date="2022-02" db="EMBL/GenBank/DDBJ databases">
        <authorList>
            <person name="King R."/>
        </authorList>
    </citation>
    <scope>NUCLEOTIDE SEQUENCE</scope>
</reference>
<dbReference type="InterPro" id="IPR001478">
    <property type="entry name" value="PDZ"/>
</dbReference>
<feature type="compositionally biased region" description="Acidic residues" evidence="1">
    <location>
        <begin position="183"/>
        <end position="192"/>
    </location>
</feature>
<evidence type="ECO:0000256" key="1">
    <source>
        <dbReference type="SAM" id="MobiDB-lite"/>
    </source>
</evidence>
<feature type="region of interest" description="Disordered" evidence="1">
    <location>
        <begin position="69"/>
        <end position="227"/>
    </location>
</feature>
<dbReference type="PROSITE" id="PS50106">
    <property type="entry name" value="PDZ"/>
    <property type="match status" value="1"/>
</dbReference>
<dbReference type="AlphaFoldDB" id="A0A9P0I8D0"/>
<feature type="compositionally biased region" description="Basic and acidic residues" evidence="1">
    <location>
        <begin position="207"/>
        <end position="227"/>
    </location>
</feature>
<gene>
    <name evidence="3" type="ORF">SPLIT_LOCUS7263</name>
</gene>
<dbReference type="EMBL" id="LR824555">
    <property type="protein sequence ID" value="CAH1641907.1"/>
    <property type="molecule type" value="Genomic_DNA"/>
</dbReference>
<keyword evidence="4" id="KW-1185">Reference proteome</keyword>
<proteinExistence type="predicted"/>
<dbReference type="InterPro" id="IPR036034">
    <property type="entry name" value="PDZ_sf"/>
</dbReference>
<feature type="compositionally biased region" description="Basic and acidic residues" evidence="1">
    <location>
        <begin position="154"/>
        <end position="169"/>
    </location>
</feature>
<dbReference type="Proteomes" id="UP001153321">
    <property type="component" value="Chromosome 24"/>
</dbReference>
<feature type="domain" description="PDZ" evidence="2">
    <location>
        <begin position="1"/>
        <end position="55"/>
    </location>
</feature>
<protein>
    <recommendedName>
        <fullName evidence="2">PDZ domain-containing protein</fullName>
    </recommendedName>
</protein>
<organism evidence="3 4">
    <name type="scientific">Spodoptera littoralis</name>
    <name type="common">Egyptian cotton leafworm</name>
    <dbReference type="NCBI Taxonomy" id="7109"/>
    <lineage>
        <taxon>Eukaryota</taxon>
        <taxon>Metazoa</taxon>
        <taxon>Ecdysozoa</taxon>
        <taxon>Arthropoda</taxon>
        <taxon>Hexapoda</taxon>
        <taxon>Insecta</taxon>
        <taxon>Pterygota</taxon>
        <taxon>Neoptera</taxon>
        <taxon>Endopterygota</taxon>
        <taxon>Lepidoptera</taxon>
        <taxon>Glossata</taxon>
        <taxon>Ditrysia</taxon>
        <taxon>Noctuoidea</taxon>
        <taxon>Noctuidae</taxon>
        <taxon>Amphipyrinae</taxon>
        <taxon>Spodoptera</taxon>
    </lineage>
</organism>
<accession>A0A9P0I8D0</accession>
<name>A0A9P0I8D0_SPOLI</name>
<evidence type="ECO:0000313" key="4">
    <source>
        <dbReference type="Proteomes" id="UP001153321"/>
    </source>
</evidence>
<dbReference type="SUPFAM" id="SSF50156">
    <property type="entry name" value="PDZ domain-like"/>
    <property type="match status" value="1"/>
</dbReference>
<evidence type="ECO:0000313" key="3">
    <source>
        <dbReference type="EMBL" id="CAH1641907.1"/>
    </source>
</evidence>
<feature type="compositionally biased region" description="Basic and acidic residues" evidence="1">
    <location>
        <begin position="116"/>
        <end position="129"/>
    </location>
</feature>